<dbReference type="Gene3D" id="3.40.50.300">
    <property type="entry name" value="P-loop containing nucleotide triphosphate hydrolases"/>
    <property type="match status" value="2"/>
</dbReference>
<keyword evidence="3 9" id="KW-0812">Transmembrane</keyword>
<keyword evidence="13" id="KW-1185">Reference proteome</keyword>
<feature type="transmembrane region" description="Helical" evidence="9">
    <location>
        <begin position="1360"/>
        <end position="1384"/>
    </location>
</feature>
<feature type="transmembrane region" description="Helical" evidence="9">
    <location>
        <begin position="705"/>
        <end position="725"/>
    </location>
</feature>
<comment type="subcellular location">
    <subcellularLocation>
        <location evidence="1">Membrane</location>
    </subcellularLocation>
</comment>
<evidence type="ECO:0000256" key="4">
    <source>
        <dbReference type="ARBA" id="ARBA00022737"/>
    </source>
</evidence>
<dbReference type="InterPro" id="IPR004277">
    <property type="entry name" value="PSS"/>
</dbReference>
<dbReference type="Proteomes" id="UP001448207">
    <property type="component" value="Unassembled WGS sequence"/>
</dbReference>
<feature type="transmembrane region" description="Helical" evidence="9">
    <location>
        <begin position="557"/>
        <end position="575"/>
    </location>
</feature>
<dbReference type="InterPro" id="IPR003593">
    <property type="entry name" value="AAA+_ATPase"/>
</dbReference>
<reference evidence="12 13" key="1">
    <citation type="submission" date="2024-04" db="EMBL/GenBank/DDBJ databases">
        <title>Symmetric and asymmetric DNA N6-adenine methylation regulates different biological responses in Mucorales.</title>
        <authorList>
            <consortium name="Lawrence Berkeley National Laboratory"/>
            <person name="Lax C."/>
            <person name="Mondo S.J."/>
            <person name="Osorio-Concepcion M."/>
            <person name="Muszewska A."/>
            <person name="Corrochano-Luque M."/>
            <person name="Gutierrez G."/>
            <person name="Riley R."/>
            <person name="Lipzen A."/>
            <person name="Guo J."/>
            <person name="Hundley H."/>
            <person name="Amirebrahimi M."/>
            <person name="Ng V."/>
            <person name="Lorenzo-Gutierrez D."/>
            <person name="Binder U."/>
            <person name="Yang J."/>
            <person name="Song Y."/>
            <person name="Canovas D."/>
            <person name="Navarro E."/>
            <person name="Freitag M."/>
            <person name="Gabaldon T."/>
            <person name="Grigoriev I.V."/>
            <person name="Corrochano L.M."/>
            <person name="Nicolas F.E."/>
            <person name="Garre V."/>
        </authorList>
    </citation>
    <scope>NUCLEOTIDE SEQUENCE [LARGE SCALE GENOMIC DNA]</scope>
    <source>
        <strain evidence="12 13">L51</strain>
    </source>
</reference>
<feature type="transmembrane region" description="Helical" evidence="9">
    <location>
        <begin position="1551"/>
        <end position="1570"/>
    </location>
</feature>
<name>A0ABR3BAF9_PHYBL</name>
<feature type="transmembrane region" description="Helical" evidence="9">
    <location>
        <begin position="1276"/>
        <end position="1303"/>
    </location>
</feature>
<dbReference type="InterPro" id="IPR036640">
    <property type="entry name" value="ABC1_TM_sf"/>
</dbReference>
<keyword evidence="7 9" id="KW-1133">Transmembrane helix</keyword>
<comment type="caution">
    <text evidence="12">The sequence shown here is derived from an EMBL/GenBank/DDBJ whole genome shotgun (WGS) entry which is preliminary data.</text>
</comment>
<feature type="transmembrane region" description="Helical" evidence="9">
    <location>
        <begin position="28"/>
        <end position="47"/>
    </location>
</feature>
<gene>
    <name evidence="12" type="ORF">J3Q64DRAFT_1808127</name>
</gene>
<dbReference type="PANTHER" id="PTHR24223:SF353">
    <property type="entry name" value="ABC TRANSPORTER ATP-BINDING PROTEIN_PERMEASE VMR1-RELATED"/>
    <property type="match status" value="1"/>
</dbReference>
<dbReference type="InterPro" id="IPR011527">
    <property type="entry name" value="ABC1_TM_dom"/>
</dbReference>
<proteinExistence type="predicted"/>
<evidence type="ECO:0000256" key="9">
    <source>
        <dbReference type="SAM" id="Phobius"/>
    </source>
</evidence>
<keyword evidence="5" id="KW-0547">Nucleotide-binding</keyword>
<feature type="transmembrane region" description="Helical" evidence="9">
    <location>
        <begin position="59"/>
        <end position="78"/>
    </location>
</feature>
<dbReference type="CDD" id="cd03250">
    <property type="entry name" value="ABCC_MRP_domain1"/>
    <property type="match status" value="1"/>
</dbReference>
<dbReference type="PROSITE" id="PS00211">
    <property type="entry name" value="ABC_TRANSPORTER_1"/>
    <property type="match status" value="1"/>
</dbReference>
<dbReference type="Pfam" id="PF03034">
    <property type="entry name" value="PSS"/>
    <property type="match status" value="1"/>
</dbReference>
<dbReference type="InterPro" id="IPR027417">
    <property type="entry name" value="P-loop_NTPase"/>
</dbReference>
<evidence type="ECO:0000256" key="3">
    <source>
        <dbReference type="ARBA" id="ARBA00022692"/>
    </source>
</evidence>
<feature type="transmembrane region" description="Helical" evidence="9">
    <location>
        <begin position="306"/>
        <end position="324"/>
    </location>
</feature>
<evidence type="ECO:0000259" key="11">
    <source>
        <dbReference type="PROSITE" id="PS50929"/>
    </source>
</evidence>
<dbReference type="CDD" id="cd03244">
    <property type="entry name" value="ABCC_MRP_domain2"/>
    <property type="match status" value="1"/>
</dbReference>
<dbReference type="PROSITE" id="PS50893">
    <property type="entry name" value="ABC_TRANSPORTER_2"/>
    <property type="match status" value="2"/>
</dbReference>
<dbReference type="InterPro" id="IPR003439">
    <property type="entry name" value="ABC_transporter-like_ATP-bd"/>
</dbReference>
<dbReference type="PANTHER" id="PTHR24223">
    <property type="entry name" value="ATP-BINDING CASSETTE SUB-FAMILY C"/>
    <property type="match status" value="1"/>
</dbReference>
<keyword evidence="8 9" id="KW-0472">Membrane</keyword>
<feature type="transmembrane region" description="Helical" evidence="9">
    <location>
        <begin position="495"/>
        <end position="514"/>
    </location>
</feature>
<feature type="domain" description="ABC transporter" evidence="10">
    <location>
        <begin position="979"/>
        <end position="1228"/>
    </location>
</feature>
<dbReference type="InterPro" id="IPR017871">
    <property type="entry name" value="ABC_transporter-like_CS"/>
</dbReference>
<keyword evidence="2" id="KW-0813">Transport</keyword>
<dbReference type="CDD" id="cd18596">
    <property type="entry name" value="ABC_6TM_VMR1_D1_like"/>
    <property type="match status" value="1"/>
</dbReference>
<evidence type="ECO:0000313" key="12">
    <source>
        <dbReference type="EMBL" id="KAL0092855.1"/>
    </source>
</evidence>
<feature type="domain" description="ABC transmembrane type-1" evidence="11">
    <location>
        <begin position="669"/>
        <end position="955"/>
    </location>
</feature>
<dbReference type="Pfam" id="PF00005">
    <property type="entry name" value="ABC_tran"/>
    <property type="match status" value="2"/>
</dbReference>
<evidence type="ECO:0000256" key="8">
    <source>
        <dbReference type="ARBA" id="ARBA00023136"/>
    </source>
</evidence>
<evidence type="ECO:0000313" key="13">
    <source>
        <dbReference type="Proteomes" id="UP001448207"/>
    </source>
</evidence>
<feature type="transmembrane region" description="Helical" evidence="9">
    <location>
        <begin position="1463"/>
        <end position="1480"/>
    </location>
</feature>
<evidence type="ECO:0000256" key="5">
    <source>
        <dbReference type="ARBA" id="ARBA00022741"/>
    </source>
</evidence>
<keyword evidence="4" id="KW-0677">Repeat</keyword>
<evidence type="ECO:0000256" key="6">
    <source>
        <dbReference type="ARBA" id="ARBA00022840"/>
    </source>
</evidence>
<evidence type="ECO:0000256" key="7">
    <source>
        <dbReference type="ARBA" id="ARBA00022989"/>
    </source>
</evidence>
<organism evidence="12 13">
    <name type="scientific">Phycomyces blakesleeanus</name>
    <dbReference type="NCBI Taxonomy" id="4837"/>
    <lineage>
        <taxon>Eukaryota</taxon>
        <taxon>Fungi</taxon>
        <taxon>Fungi incertae sedis</taxon>
        <taxon>Mucoromycota</taxon>
        <taxon>Mucoromycotina</taxon>
        <taxon>Mucoromycetes</taxon>
        <taxon>Mucorales</taxon>
        <taxon>Phycomycetaceae</taxon>
        <taxon>Phycomyces</taxon>
    </lineage>
</organism>
<evidence type="ECO:0000256" key="2">
    <source>
        <dbReference type="ARBA" id="ARBA00022448"/>
    </source>
</evidence>
<accession>A0ABR3BAF9</accession>
<dbReference type="CDD" id="cd18604">
    <property type="entry name" value="ABC_6TM_VMR1_D2_like"/>
    <property type="match status" value="1"/>
</dbReference>
<feature type="transmembrane region" description="Helical" evidence="9">
    <location>
        <begin position="815"/>
        <end position="833"/>
    </location>
</feature>
<feature type="transmembrane region" description="Helical" evidence="9">
    <location>
        <begin position="896"/>
        <end position="918"/>
    </location>
</feature>
<feature type="domain" description="ABC transmembrane type-1" evidence="11">
    <location>
        <begin position="1292"/>
        <end position="1598"/>
    </location>
</feature>
<feature type="transmembrane region" description="Helical" evidence="9">
    <location>
        <begin position="668"/>
        <end position="685"/>
    </location>
</feature>
<dbReference type="SUPFAM" id="SSF90123">
    <property type="entry name" value="ABC transporter transmembrane region"/>
    <property type="match status" value="2"/>
</dbReference>
<dbReference type="EMBL" id="JBCLYO010000002">
    <property type="protein sequence ID" value="KAL0092855.1"/>
    <property type="molecule type" value="Genomic_DNA"/>
</dbReference>
<feature type="transmembrane region" description="Helical" evidence="9">
    <location>
        <begin position="1439"/>
        <end position="1457"/>
    </location>
</feature>
<dbReference type="SUPFAM" id="SSF52540">
    <property type="entry name" value="P-loop containing nucleoside triphosphate hydrolases"/>
    <property type="match status" value="2"/>
</dbReference>
<sequence>MTGITEKSVGPVHHEQVERKRSKDETLFHPHTLTALCILLAWLFYAAVRTNHENTEMSIRLGLSAAICCFVFIGMLQFRDGPFLRPSVPFWRGVLSLSVLYQLFLVFLLFLNKDDARQFLTYYDSSLGKQLPERSYADACDLNWETIKSQMDIFVIAHALGWFGKALILRDVWCCWILSVTFELLEYSLEHQLNNFAECWWDHWILDVLLCNWAGIYLGMKTCQYFEMKQYSWAGFRQIKTFRGKAKRAVQQFTPHDWTRFEWNATSSPKNYFCIVGLIIVFLQCELNCFYLKYLLWVPPEHPLNTYRLILLFFFALPAARELYQYISDSNTNRVGAHAWLIIFNIMTETLICLKFSENEFVTPAPMFVKVAWSISNKWCPSSHCSHLCHCDNRHYNHTIPTYQPTNALPFYGATNPTPALTNNSGSISVKTACSTLNTGSLRWSVYDLSRCGVSLFQLVSFVYLLNQSFQGHYETDKKVEGQEPDVIMTYGIHAIYYGILFSISLAVLVLSGSSKSLADSLCNQAHNLFGFDTLVGLINLRSYYLVHDVELESTGYTFALISFSLNLGLFCLLIHEERQAPDEIVYADNGRVLSGEEWASTYSKYMFSWVNTMMKQGYQATLNEQDLMEMVDDNRAKNILRQFRQHHRLSMAWALLKTFKAPLAHQWVFCMVWSIMMFGPPYFLNKIIRYIEHTGDGSSDQSVTSAFLSVFGLFLSSVVMSLAYQRALYIGRCLGTRIQSIVIGEVYEKTLRRRDETGKSSEDGPKKIQGNVDNLLSVDSRKMGELTAYVFYIYCFPLQISVCIWSLYRLLGTASLYGMLVMLILQPVTYILSSRFQSLHHVVMACTDKRIKLTKELLSAIRIVKFFAWEDQFRNRISEARLVELKAIRSRLYMYMWMGNAWFMIPILIMVTVFYIYTKTFVLTASTAFTALALFNTFKTTLDELPVITSFILQANVSLTRIEDYLKEEEVVLPANGIATDRIGFINKASFSWDKSTVAENSIPTLRNLDLCFPSQKLSLVCGPTGSGKTTLLASLLGETYCHQGAAVLPRLRASASNTLGGAVSGIAYVAQTAWLQNCSIKNNILFGLPYDEQRYQDVLYMTALTRDLEILECGDSTEVGEKGITLSGGQKQRVAIARAVYSQASTVLLDDCLSAVDAHTAKHLYEYCLNGPLMKSRTVILVTHHVSLCIKAAAYVVALLDGEVAAQGDPATVIQSGALGDELVHTDSDDDSEEDEQTSLPLVPRVAATAQLDGAGRLTLEEKKAEGGVDKQVYVTYFFASGGIVFWLSVLVLFCCAQATVVGQDYWIKIWSAAYSTRKDILSTFSLFSLAQLDSLHFMNSSGISNDEPLDQPVDVTYYLGIYFAIGILALIVTTLRQVLLFEGSLTASKRIHAQLLESILRAKVRFFDTTPLGRIVNRFSSDLETIDQSVAPSLSLLLYSIIATIYVVFLVSIITPSFLIPAIFIGLLYWAIGVYYLNTSRDLKRLNSVSRSPIYVQLNETVNGVATIRAFGAQERFVIDNLEKIDANNRPFLWMWATNRWLHCRVDFLGAVVSFCAGAVLIMARSWVDPGLAGLSLSYALTFNHHVLWVVRMYAINEMNMNAIERAHEYLELEPESANTIVTVSPPHSWPEAGKIEVKDLVIQYGPDTPAVLRGVSFKTRPREKIGIVGRTGSGKSTLALSLFRFMEPTEGQIVIDGVDIHSIALKDLRSRLTIIPQDPVLFSGTLRSNLDPFGEHDDADLWASLKRAHLIGKERETDTPVTLDAPVTENGSNWSQGQRQLIALARALVKRSSLIILDEATSSVDFDTDHKIQETIRTEFVNASLLCIAHRIRTVADYDRILVLDQGKVVEYDTPYALMTKPDGVFHQMCERSGEYTELLAIAQQKHISITTTTNTP</sequence>
<evidence type="ECO:0000259" key="10">
    <source>
        <dbReference type="PROSITE" id="PS50893"/>
    </source>
</evidence>
<feature type="transmembrane region" description="Helical" evidence="9">
    <location>
        <begin position="272"/>
        <end position="294"/>
    </location>
</feature>
<dbReference type="InterPro" id="IPR050173">
    <property type="entry name" value="ABC_transporter_C-like"/>
</dbReference>
<dbReference type="SMART" id="SM00382">
    <property type="entry name" value="AAA"/>
    <property type="match status" value="2"/>
</dbReference>
<dbReference type="PROSITE" id="PS50929">
    <property type="entry name" value="ABC_TM1F"/>
    <property type="match status" value="2"/>
</dbReference>
<feature type="transmembrane region" description="Helical" evidence="9">
    <location>
        <begin position="90"/>
        <end position="111"/>
    </location>
</feature>
<evidence type="ECO:0000256" key="1">
    <source>
        <dbReference type="ARBA" id="ARBA00004370"/>
    </source>
</evidence>
<dbReference type="Gene3D" id="1.20.1560.10">
    <property type="entry name" value="ABC transporter type 1, transmembrane domain"/>
    <property type="match status" value="2"/>
</dbReference>
<feature type="transmembrane region" description="Helical" evidence="9">
    <location>
        <begin position="790"/>
        <end position="809"/>
    </location>
</feature>
<keyword evidence="6" id="KW-0067">ATP-binding</keyword>
<protein>
    <submittedName>
        <fullName evidence="12">Phosphatidyl serine synthase-domain-containing protein</fullName>
    </submittedName>
</protein>
<feature type="domain" description="ABC transporter" evidence="10">
    <location>
        <begin position="1639"/>
        <end position="1875"/>
    </location>
</feature>
<dbReference type="Pfam" id="PF00664">
    <property type="entry name" value="ABC_membrane"/>
    <property type="match status" value="2"/>
</dbReference>